<keyword evidence="1" id="KW-0677">Repeat</keyword>
<dbReference type="GO" id="GO:0005886">
    <property type="term" value="C:plasma membrane"/>
    <property type="evidence" value="ECO:0007669"/>
    <property type="project" value="TreeGrafter"/>
</dbReference>
<dbReference type="Gene3D" id="1.25.40.20">
    <property type="entry name" value="Ankyrin repeat-containing domain"/>
    <property type="match status" value="1"/>
</dbReference>
<reference evidence="4 5" key="1">
    <citation type="journal article" date="2020" name="bioRxiv">
        <title>Sequence and annotation of 42 cannabis genomes reveals extensive copy number variation in cannabinoid synthesis and pathogen resistance genes.</title>
        <authorList>
            <person name="Mckernan K.J."/>
            <person name="Helbert Y."/>
            <person name="Kane L.T."/>
            <person name="Ebling H."/>
            <person name="Zhang L."/>
            <person name="Liu B."/>
            <person name="Eaton Z."/>
            <person name="Mclaughlin S."/>
            <person name="Kingan S."/>
            <person name="Baybayan P."/>
            <person name="Concepcion G."/>
            <person name="Jordan M."/>
            <person name="Riva A."/>
            <person name="Barbazuk W."/>
            <person name="Harkins T."/>
        </authorList>
    </citation>
    <scope>NUCLEOTIDE SEQUENCE [LARGE SCALE GENOMIC DNA]</scope>
    <source>
        <strain evidence="5">cv. Jamaican Lion 4</strain>
        <tissue evidence="4">Leaf</tissue>
    </source>
</reference>
<evidence type="ECO:0000256" key="3">
    <source>
        <dbReference type="PROSITE-ProRule" id="PRU00023"/>
    </source>
</evidence>
<dbReference type="InterPro" id="IPR036770">
    <property type="entry name" value="Ankyrin_rpt-contain_sf"/>
</dbReference>
<dbReference type="SUPFAM" id="SSF48403">
    <property type="entry name" value="Ankyrin repeat"/>
    <property type="match status" value="1"/>
</dbReference>
<dbReference type="PROSITE" id="PS50088">
    <property type="entry name" value="ANK_REPEAT"/>
    <property type="match status" value="1"/>
</dbReference>
<dbReference type="Proteomes" id="UP000525078">
    <property type="component" value="Unassembled WGS sequence"/>
</dbReference>
<evidence type="ECO:0000256" key="1">
    <source>
        <dbReference type="ARBA" id="ARBA00022737"/>
    </source>
</evidence>
<comment type="caution">
    <text evidence="4">The sequence shown here is derived from an EMBL/GenBank/DDBJ whole genome shotgun (WGS) entry which is preliminary data.</text>
</comment>
<dbReference type="AlphaFoldDB" id="A0A7J6FEA6"/>
<dbReference type="EMBL" id="JAATIP010000132">
    <property type="protein sequence ID" value="KAF4368957.1"/>
    <property type="molecule type" value="Genomic_DNA"/>
</dbReference>
<keyword evidence="2 3" id="KW-0040">ANK repeat</keyword>
<dbReference type="PANTHER" id="PTHR24186:SF37">
    <property type="entry name" value="PGG DOMAIN-CONTAINING PROTEIN"/>
    <property type="match status" value="1"/>
</dbReference>
<feature type="repeat" description="ANK" evidence="3">
    <location>
        <begin position="121"/>
        <end position="143"/>
    </location>
</feature>
<accession>A0A7J6FEA6</accession>
<dbReference type="PROSITE" id="PS50297">
    <property type="entry name" value="ANK_REP_REGION"/>
    <property type="match status" value="1"/>
</dbReference>
<gene>
    <name evidence="4" type="ORF">F8388_021569</name>
</gene>
<dbReference type="SMART" id="SM00248">
    <property type="entry name" value="ANK"/>
    <property type="match status" value="4"/>
</dbReference>
<proteinExistence type="predicted"/>
<evidence type="ECO:0000256" key="2">
    <source>
        <dbReference type="ARBA" id="ARBA00023043"/>
    </source>
</evidence>
<evidence type="ECO:0000313" key="4">
    <source>
        <dbReference type="EMBL" id="KAF4368957.1"/>
    </source>
</evidence>
<name>A0A7J6FEA6_CANSA</name>
<dbReference type="Pfam" id="PF12796">
    <property type="entry name" value="Ank_2"/>
    <property type="match status" value="2"/>
</dbReference>
<dbReference type="PANTHER" id="PTHR24186">
    <property type="entry name" value="PROTEIN PHOSPHATASE 1 REGULATORY SUBUNIT"/>
    <property type="match status" value="1"/>
</dbReference>
<sequence>MMKMMMGDDNNKHNSNEVCELYEAAVDGCVATLKSLIQNDPLILSKICLSTQLTESPLHVSASLGHVEFTKELLRLKPKLASELDSLKRSPLHFAAAEGHAEIAVALLREDKGVCLVKDQDGKIPLHHAAVRGHVHLIKLLISSSGLGHIEESLFTPLPSGETILHLCVKHNHLDALKKVVHLAGCSENTDFLNAKDHESGLMLS</sequence>
<evidence type="ECO:0000313" key="5">
    <source>
        <dbReference type="Proteomes" id="UP000525078"/>
    </source>
</evidence>
<organism evidence="4 5">
    <name type="scientific">Cannabis sativa</name>
    <name type="common">Hemp</name>
    <name type="synonym">Marijuana</name>
    <dbReference type="NCBI Taxonomy" id="3483"/>
    <lineage>
        <taxon>Eukaryota</taxon>
        <taxon>Viridiplantae</taxon>
        <taxon>Streptophyta</taxon>
        <taxon>Embryophyta</taxon>
        <taxon>Tracheophyta</taxon>
        <taxon>Spermatophyta</taxon>
        <taxon>Magnoliopsida</taxon>
        <taxon>eudicotyledons</taxon>
        <taxon>Gunneridae</taxon>
        <taxon>Pentapetalae</taxon>
        <taxon>rosids</taxon>
        <taxon>fabids</taxon>
        <taxon>Rosales</taxon>
        <taxon>Cannabaceae</taxon>
        <taxon>Cannabis</taxon>
    </lineage>
</organism>
<protein>
    <submittedName>
        <fullName evidence="4">Uncharacterized protein</fullName>
    </submittedName>
</protein>
<dbReference type="InterPro" id="IPR002110">
    <property type="entry name" value="Ankyrin_rpt"/>
</dbReference>